<dbReference type="Gene3D" id="1.20.140.10">
    <property type="entry name" value="Butyryl-CoA Dehydrogenase, subunit A, domain 3"/>
    <property type="match status" value="1"/>
</dbReference>
<dbReference type="InterPro" id="IPR013107">
    <property type="entry name" value="Acyl-CoA_DH_C"/>
</dbReference>
<sequence length="414" mass="43305">MSEPSALTEVQAAVRAFAQRARTDAVAREREHGAGDPVVAEVFAELVADLLATGIGRVRVPRRFGGAEGHVADLGALLVEVATADSNLAQIVRGHLGFVEFLLQRGDDPVTAELLTAAGRGEFFGPAASSPGAAAAQRAGDGPPALTDGVWLHDEGAGLRLSGVKYYTTGSLFADWINVLVPDGDGFVEVVVRRHDPGVTVVDDWSGFGQRLTASGTARFDAVPVRADLVLPHTDPALPEFLGAFYQFVHSATQAGITRRAADDLAALVKGRRRSYPLAAAPEPRHDPQVLAVVGEVASRALTTRATVLALGAALDAYLAAVGESRDAALERAVVESAATQVVNSRLAGEAGWLLFDAGSAGALDTALALDRHWRNARTVSSHNPSIYKARLVGEYLVNGTLSSTRPAPPARVG</sequence>
<dbReference type="Pfam" id="PF02771">
    <property type="entry name" value="Acyl-CoA_dh_N"/>
    <property type="match status" value="1"/>
</dbReference>
<evidence type="ECO:0000313" key="4">
    <source>
        <dbReference type="EMBL" id="SHF69347.1"/>
    </source>
</evidence>
<dbReference type="GO" id="GO:0016627">
    <property type="term" value="F:oxidoreductase activity, acting on the CH-CH group of donors"/>
    <property type="evidence" value="ECO:0007669"/>
    <property type="project" value="InterPro"/>
</dbReference>
<evidence type="ECO:0000256" key="1">
    <source>
        <dbReference type="ARBA" id="ARBA00023002"/>
    </source>
</evidence>
<proteinExistence type="predicted"/>
<dbReference type="Pfam" id="PF08028">
    <property type="entry name" value="Acyl-CoA_dh_2"/>
    <property type="match status" value="1"/>
</dbReference>
<keyword evidence="1" id="KW-0560">Oxidoreductase</keyword>
<feature type="domain" description="Acyl-CoA dehydrogenase/oxidase N-terminal" evidence="2">
    <location>
        <begin position="9"/>
        <end position="122"/>
    </location>
</feature>
<dbReference type="Gene3D" id="2.40.110.10">
    <property type="entry name" value="Butyryl-CoA Dehydrogenase, subunit A, domain 2"/>
    <property type="match status" value="1"/>
</dbReference>
<gene>
    <name evidence="4" type="ORF">SAMN05443575_0666</name>
</gene>
<keyword evidence="5" id="KW-1185">Reference proteome</keyword>
<accession>A0A1M5DQT7</accession>
<dbReference type="GO" id="GO:0050660">
    <property type="term" value="F:flavin adenine dinucleotide binding"/>
    <property type="evidence" value="ECO:0007669"/>
    <property type="project" value="InterPro"/>
</dbReference>
<dbReference type="STRING" id="1206085.SAMN05443575_0666"/>
<dbReference type="SUPFAM" id="SSF47203">
    <property type="entry name" value="Acyl-CoA dehydrogenase C-terminal domain-like"/>
    <property type="match status" value="1"/>
</dbReference>
<evidence type="ECO:0000259" key="3">
    <source>
        <dbReference type="Pfam" id="PF08028"/>
    </source>
</evidence>
<organism evidence="4 5">
    <name type="scientific">Jatrophihabitans endophyticus</name>
    <dbReference type="NCBI Taxonomy" id="1206085"/>
    <lineage>
        <taxon>Bacteria</taxon>
        <taxon>Bacillati</taxon>
        <taxon>Actinomycetota</taxon>
        <taxon>Actinomycetes</taxon>
        <taxon>Jatrophihabitantales</taxon>
        <taxon>Jatrophihabitantaceae</taxon>
        <taxon>Jatrophihabitans</taxon>
    </lineage>
</organism>
<name>A0A1M5DQT7_9ACTN</name>
<dbReference type="InterPro" id="IPR009100">
    <property type="entry name" value="AcylCoA_DH/oxidase_NM_dom_sf"/>
</dbReference>
<dbReference type="InterPro" id="IPR036250">
    <property type="entry name" value="AcylCo_DH-like_C"/>
</dbReference>
<dbReference type="Proteomes" id="UP000186132">
    <property type="component" value="Unassembled WGS sequence"/>
</dbReference>
<dbReference type="InterPro" id="IPR037069">
    <property type="entry name" value="AcylCoA_DH/ox_N_sf"/>
</dbReference>
<evidence type="ECO:0000313" key="5">
    <source>
        <dbReference type="Proteomes" id="UP000186132"/>
    </source>
</evidence>
<dbReference type="EMBL" id="FQVU01000001">
    <property type="protein sequence ID" value="SHF69347.1"/>
    <property type="molecule type" value="Genomic_DNA"/>
</dbReference>
<feature type="domain" description="Acyl-CoA dehydrogenase C-terminal" evidence="3">
    <location>
        <begin position="249"/>
        <end position="383"/>
    </location>
</feature>
<dbReference type="PIRSF" id="PIRSF016578">
    <property type="entry name" value="HsaA"/>
    <property type="match status" value="1"/>
</dbReference>
<reference evidence="4 5" key="1">
    <citation type="submission" date="2016-11" db="EMBL/GenBank/DDBJ databases">
        <authorList>
            <person name="Jaros S."/>
            <person name="Januszkiewicz K."/>
            <person name="Wedrychowicz H."/>
        </authorList>
    </citation>
    <scope>NUCLEOTIDE SEQUENCE [LARGE SCALE GENOMIC DNA]</scope>
    <source>
        <strain evidence="4 5">DSM 45627</strain>
    </source>
</reference>
<dbReference type="Gene3D" id="1.10.540.10">
    <property type="entry name" value="Acyl-CoA dehydrogenase/oxidase, N-terminal domain"/>
    <property type="match status" value="1"/>
</dbReference>
<evidence type="ECO:0000259" key="2">
    <source>
        <dbReference type="Pfam" id="PF02771"/>
    </source>
</evidence>
<dbReference type="RefSeq" id="WP_073385846.1">
    <property type="nucleotide sequence ID" value="NZ_FQVU01000001.1"/>
</dbReference>
<dbReference type="AlphaFoldDB" id="A0A1M5DQT7"/>
<protein>
    <submittedName>
        <fullName evidence="4">Acyl-CoA dehydrogenase</fullName>
    </submittedName>
</protein>
<dbReference type="InterPro" id="IPR013786">
    <property type="entry name" value="AcylCoA_DH/ox_N"/>
</dbReference>
<dbReference type="SUPFAM" id="SSF56645">
    <property type="entry name" value="Acyl-CoA dehydrogenase NM domain-like"/>
    <property type="match status" value="1"/>
</dbReference>
<dbReference type="OrthoDB" id="571684at2"/>
<dbReference type="InterPro" id="IPR046373">
    <property type="entry name" value="Acyl-CoA_Oxase/DH_mid-dom_sf"/>
</dbReference>